<sequence length="98" mass="11356">MSADKAYSNRKIRTYLRKRGIRHVIPEKKDHKAARLHRGSRGGRPPGFDKDRYKDRNTVERAIGKLKQFRAVATRYAKRGYVYLGTVTAAALLIWLRS</sequence>
<comment type="caution">
    <text evidence="4">The sequence shown here is derived from an EMBL/GenBank/DDBJ whole genome shotgun (WGS) entry which is preliminary data.</text>
</comment>
<dbReference type="Proteomes" id="UP000430079">
    <property type="component" value="Unassembled WGS sequence"/>
</dbReference>
<feature type="region of interest" description="Disordered" evidence="1">
    <location>
        <begin position="28"/>
        <end position="52"/>
    </location>
</feature>
<evidence type="ECO:0000256" key="2">
    <source>
        <dbReference type="SAM" id="Phobius"/>
    </source>
</evidence>
<dbReference type="InterPro" id="IPR025668">
    <property type="entry name" value="Tnp_DDE_dom"/>
</dbReference>
<name>A0A640SVL1_9ACTN</name>
<proteinExistence type="predicted"/>
<evidence type="ECO:0000313" key="4">
    <source>
        <dbReference type="EMBL" id="GFE14894.1"/>
    </source>
</evidence>
<reference evidence="4 5" key="1">
    <citation type="submission" date="2019-12" db="EMBL/GenBank/DDBJ databases">
        <title>Whole genome shotgun sequence of Streptomyces hygroscopicus subsp. glebosus NBRC 13786.</title>
        <authorList>
            <person name="Ichikawa N."/>
            <person name="Kimura A."/>
            <person name="Kitahashi Y."/>
            <person name="Komaki H."/>
            <person name="Tamura T."/>
        </authorList>
    </citation>
    <scope>NUCLEOTIDE SEQUENCE [LARGE SCALE GENOMIC DNA]</scope>
    <source>
        <strain evidence="4 5">NBRC 13786</strain>
    </source>
</reference>
<dbReference type="PANTHER" id="PTHR30007:SF1">
    <property type="entry name" value="BLR1914 PROTEIN"/>
    <property type="match status" value="1"/>
</dbReference>
<evidence type="ECO:0000313" key="5">
    <source>
        <dbReference type="Proteomes" id="UP000430079"/>
    </source>
</evidence>
<feature type="domain" description="Transposase DDE" evidence="3">
    <location>
        <begin position="1"/>
        <end position="97"/>
    </location>
</feature>
<dbReference type="PANTHER" id="PTHR30007">
    <property type="entry name" value="PHP DOMAIN PROTEIN"/>
    <property type="match status" value="1"/>
</dbReference>
<dbReference type="Pfam" id="PF13586">
    <property type="entry name" value="DDE_Tnp_1_2"/>
    <property type="match status" value="1"/>
</dbReference>
<gene>
    <name evidence="4" type="ORF">Sgleb_29410</name>
</gene>
<keyword evidence="5" id="KW-1185">Reference proteome</keyword>
<evidence type="ECO:0000256" key="1">
    <source>
        <dbReference type="SAM" id="MobiDB-lite"/>
    </source>
</evidence>
<keyword evidence="2" id="KW-0472">Membrane</keyword>
<dbReference type="EMBL" id="BLIO01000001">
    <property type="protein sequence ID" value="GFE14894.1"/>
    <property type="molecule type" value="Genomic_DNA"/>
</dbReference>
<feature type="compositionally biased region" description="Basic residues" evidence="1">
    <location>
        <begin position="31"/>
        <end position="41"/>
    </location>
</feature>
<organism evidence="4 5">
    <name type="scientific">Streptomyces glebosus</name>
    <dbReference type="NCBI Taxonomy" id="249580"/>
    <lineage>
        <taxon>Bacteria</taxon>
        <taxon>Bacillati</taxon>
        <taxon>Actinomycetota</taxon>
        <taxon>Actinomycetes</taxon>
        <taxon>Kitasatosporales</taxon>
        <taxon>Streptomycetaceae</taxon>
        <taxon>Streptomyces</taxon>
    </lineage>
</organism>
<evidence type="ECO:0000259" key="3">
    <source>
        <dbReference type="Pfam" id="PF13586"/>
    </source>
</evidence>
<feature type="transmembrane region" description="Helical" evidence="2">
    <location>
        <begin position="80"/>
        <end position="96"/>
    </location>
</feature>
<keyword evidence="2" id="KW-1133">Transmembrane helix</keyword>
<protein>
    <recommendedName>
        <fullName evidence="3">Transposase DDE domain-containing protein</fullName>
    </recommendedName>
</protein>
<accession>A0A640SVL1</accession>
<dbReference type="AlphaFoldDB" id="A0A640SVL1"/>
<keyword evidence="2" id="KW-0812">Transmembrane</keyword>